<evidence type="ECO:0000313" key="2">
    <source>
        <dbReference type="EMBL" id="SVB42223.1"/>
    </source>
</evidence>
<name>A0A382DWZ6_9ZZZZ</name>
<dbReference type="GO" id="GO:0019239">
    <property type="term" value="F:deaminase activity"/>
    <property type="evidence" value="ECO:0007669"/>
    <property type="project" value="TreeGrafter"/>
</dbReference>
<protein>
    <recommendedName>
        <fullName evidence="3">RidA family protein</fullName>
    </recommendedName>
</protein>
<dbReference type="CDD" id="cd00448">
    <property type="entry name" value="YjgF_YER057c_UK114_family"/>
    <property type="match status" value="1"/>
</dbReference>
<dbReference type="PROSITE" id="PS01094">
    <property type="entry name" value="UPF0076"/>
    <property type="match status" value="1"/>
</dbReference>
<dbReference type="EMBL" id="UINC01041236">
    <property type="protein sequence ID" value="SVB42223.1"/>
    <property type="molecule type" value="Genomic_DNA"/>
</dbReference>
<dbReference type="InterPro" id="IPR019897">
    <property type="entry name" value="RidA_CS"/>
</dbReference>
<dbReference type="GO" id="GO:0005829">
    <property type="term" value="C:cytosol"/>
    <property type="evidence" value="ECO:0007669"/>
    <property type="project" value="TreeGrafter"/>
</dbReference>
<dbReference type="PANTHER" id="PTHR11803">
    <property type="entry name" value="2-IMINOBUTANOATE/2-IMINOPROPANOATE DEAMINASE RIDA"/>
    <property type="match status" value="1"/>
</dbReference>
<dbReference type="Pfam" id="PF01042">
    <property type="entry name" value="Ribonuc_L-PSP"/>
    <property type="match status" value="1"/>
</dbReference>
<gene>
    <name evidence="2" type="ORF">METZ01_LOCUS195077</name>
</gene>
<reference evidence="2" key="1">
    <citation type="submission" date="2018-05" db="EMBL/GenBank/DDBJ databases">
        <authorList>
            <person name="Lanie J.A."/>
            <person name="Ng W.-L."/>
            <person name="Kazmierczak K.M."/>
            <person name="Andrzejewski T.M."/>
            <person name="Davidsen T.M."/>
            <person name="Wayne K.J."/>
            <person name="Tettelin H."/>
            <person name="Glass J.I."/>
            <person name="Rusch D."/>
            <person name="Podicherti R."/>
            <person name="Tsui H.-C.T."/>
            <person name="Winkler M.E."/>
        </authorList>
    </citation>
    <scope>NUCLEOTIDE SEQUENCE</scope>
</reference>
<dbReference type="Gene3D" id="3.30.1330.40">
    <property type="entry name" value="RutC-like"/>
    <property type="match status" value="1"/>
</dbReference>
<dbReference type="PANTHER" id="PTHR11803:SF39">
    <property type="entry name" value="2-IMINOBUTANOATE_2-IMINOPROPANOATE DEAMINASE"/>
    <property type="match status" value="1"/>
</dbReference>
<accession>A0A382DWZ6</accession>
<dbReference type="InterPro" id="IPR006175">
    <property type="entry name" value="YjgF/YER057c/UK114"/>
</dbReference>
<comment type="similarity">
    <text evidence="1">Belongs to the RutC family.</text>
</comment>
<evidence type="ECO:0008006" key="3">
    <source>
        <dbReference type="Google" id="ProtNLM"/>
    </source>
</evidence>
<proteinExistence type="inferred from homology"/>
<dbReference type="InterPro" id="IPR035959">
    <property type="entry name" value="RutC-like_sf"/>
</dbReference>
<evidence type="ECO:0000256" key="1">
    <source>
        <dbReference type="ARBA" id="ARBA00010552"/>
    </source>
</evidence>
<sequence length="128" mass="14084">MPKKEIIIPAALRQSNPNLSPATRFGNLVFVAGQTGRNPVTNEVGEDIREQTRNVLERIKIILEDAGSSLENVLTVNCWLKDVTDGPAFNEEYAKYFISDKPARATVQASLMAPNLLVEIMVTACIPD</sequence>
<dbReference type="SUPFAM" id="SSF55298">
    <property type="entry name" value="YjgF-like"/>
    <property type="match status" value="1"/>
</dbReference>
<dbReference type="AlphaFoldDB" id="A0A382DWZ6"/>
<organism evidence="2">
    <name type="scientific">marine metagenome</name>
    <dbReference type="NCBI Taxonomy" id="408172"/>
    <lineage>
        <taxon>unclassified sequences</taxon>
        <taxon>metagenomes</taxon>
        <taxon>ecological metagenomes</taxon>
    </lineage>
</organism>